<evidence type="ECO:0000313" key="2">
    <source>
        <dbReference type="Proteomes" id="UP000005387"/>
    </source>
</evidence>
<dbReference type="eggNOG" id="ENOG50330YW">
    <property type="taxonomic scope" value="Bacteria"/>
</dbReference>
<reference evidence="1 2" key="1">
    <citation type="submission" date="2010-07" db="EMBL/GenBank/DDBJ databases">
        <title>The draft genome of Paenibacillus curdlanolyticus YK9.</title>
        <authorList>
            <consortium name="US DOE Joint Genome Institute (JGI-PGF)"/>
            <person name="Lucas S."/>
            <person name="Copeland A."/>
            <person name="Lapidus A."/>
            <person name="Cheng J.-F."/>
            <person name="Bruce D."/>
            <person name="Goodwin L."/>
            <person name="Pitluck S."/>
            <person name="Land M.L."/>
            <person name="Hauser L."/>
            <person name="Chang Y.-J."/>
            <person name="Jeffries C."/>
            <person name="Anderson I.J."/>
            <person name="Johnson E."/>
            <person name="Loganathan U."/>
            <person name="Mulhopadhyay B."/>
            <person name="Kyrpides N."/>
            <person name="Woyke T.J."/>
        </authorList>
    </citation>
    <scope>NUCLEOTIDE SEQUENCE [LARGE SCALE GENOMIC DNA]</scope>
    <source>
        <strain evidence="1 2">YK9</strain>
    </source>
</reference>
<name>E0I635_9BACL</name>
<proteinExistence type="predicted"/>
<sequence length="320" mass="36609">MGKLILAVEDRDRLVQTLSEQQQQYISESLIRGRRTVFANEMAKQKGFHIPEDTDAAQIELLLNDWIYTGYVDAGMVSPDLRCECGRPLRYQHRVEHKETGEVKHFGIEHLKEHLAIDSSVVSAIKKGFEAIDYELDELLIKRNSGWTQDPELLQMERLPDDVADHLRLGLPLLERQINRLRQIRAAAQSVRSTPKVEPRPIAAPVKAVEAPMDLFAWQDAVEEHQNQQKQQKQQEPPLWELPYALQEPTQRYLRGGMKSARIICELLISEHGGSDLRFLTGKPRLYLSVCSYIESLDGVRPETVGPEDRTYAIQQPASK</sequence>
<dbReference type="AlphaFoldDB" id="E0I635"/>
<organism evidence="1 2">
    <name type="scientific">Paenibacillus curdlanolyticus YK9</name>
    <dbReference type="NCBI Taxonomy" id="717606"/>
    <lineage>
        <taxon>Bacteria</taxon>
        <taxon>Bacillati</taxon>
        <taxon>Bacillota</taxon>
        <taxon>Bacilli</taxon>
        <taxon>Bacillales</taxon>
        <taxon>Paenibacillaceae</taxon>
        <taxon>Paenibacillus</taxon>
    </lineage>
</organism>
<gene>
    <name evidence="1" type="ORF">PaecuDRAFT_1107</name>
</gene>
<protein>
    <recommendedName>
        <fullName evidence="3">DUF3895 domain-containing protein</fullName>
    </recommendedName>
</protein>
<keyword evidence="2" id="KW-1185">Reference proteome</keyword>
<accession>E0I635</accession>
<dbReference type="STRING" id="717606.PaecuDRAFT_1107"/>
<dbReference type="EMBL" id="AEDD01000002">
    <property type="protein sequence ID" value="EFM12427.1"/>
    <property type="molecule type" value="Genomic_DNA"/>
</dbReference>
<evidence type="ECO:0000313" key="1">
    <source>
        <dbReference type="EMBL" id="EFM12427.1"/>
    </source>
</evidence>
<dbReference type="Proteomes" id="UP000005387">
    <property type="component" value="Unassembled WGS sequence"/>
</dbReference>
<evidence type="ECO:0008006" key="3">
    <source>
        <dbReference type="Google" id="ProtNLM"/>
    </source>
</evidence>
<dbReference type="RefSeq" id="WP_006037122.1">
    <property type="nucleotide sequence ID" value="NZ_AEDD01000002.1"/>
</dbReference>